<comment type="caution">
    <text evidence="7">The sequence shown here is derived from an EMBL/GenBank/DDBJ whole genome shotgun (WGS) entry which is preliminary data.</text>
</comment>
<dbReference type="OrthoDB" id="9811552at2"/>
<feature type="domain" description="Ionotropic glutamate receptor C-terminal" evidence="6">
    <location>
        <begin position="31"/>
        <end position="255"/>
    </location>
</feature>
<dbReference type="Gene3D" id="3.40.190.10">
    <property type="entry name" value="Periplasmic binding protein-like II"/>
    <property type="match status" value="2"/>
</dbReference>
<evidence type="ECO:0000256" key="2">
    <source>
        <dbReference type="ARBA" id="ARBA00023139"/>
    </source>
</evidence>
<organism evidence="7 8">
    <name type="scientific">Terrilactibacillus tamarindi</name>
    <dbReference type="NCBI Taxonomy" id="2599694"/>
    <lineage>
        <taxon>Bacteria</taxon>
        <taxon>Bacillati</taxon>
        <taxon>Bacillota</taxon>
        <taxon>Bacilli</taxon>
        <taxon>Bacillales</taxon>
        <taxon>Bacillaceae</taxon>
        <taxon>Terrilactibacillus</taxon>
    </lineage>
</organism>
<dbReference type="InterPro" id="IPR001320">
    <property type="entry name" value="Iontro_rcpt_C"/>
</dbReference>
<dbReference type="PROSITE" id="PS51257">
    <property type="entry name" value="PROKAR_LIPOPROTEIN"/>
    <property type="match status" value="1"/>
</dbReference>
<dbReference type="Proteomes" id="UP000440978">
    <property type="component" value="Unassembled WGS sequence"/>
</dbReference>
<evidence type="ECO:0000313" key="8">
    <source>
        <dbReference type="Proteomes" id="UP000440978"/>
    </source>
</evidence>
<gene>
    <name evidence="7" type="ORF">GMB86_08895</name>
</gene>
<evidence type="ECO:0000256" key="3">
    <source>
        <dbReference type="ARBA" id="ARBA00023288"/>
    </source>
</evidence>
<dbReference type="AlphaFoldDB" id="A0A6N8CST7"/>
<dbReference type="Pfam" id="PF00497">
    <property type="entry name" value="SBP_bac_3"/>
    <property type="match status" value="1"/>
</dbReference>
<keyword evidence="3" id="KW-0449">Lipoprotein</keyword>
<accession>A0A6N8CST7</accession>
<dbReference type="SMART" id="SM00062">
    <property type="entry name" value="PBPb"/>
    <property type="match status" value="1"/>
</dbReference>
<feature type="chain" id="PRO_5038482252" evidence="4">
    <location>
        <begin position="24"/>
        <end position="256"/>
    </location>
</feature>
<dbReference type="GO" id="GO:0015276">
    <property type="term" value="F:ligand-gated monoatomic ion channel activity"/>
    <property type="evidence" value="ECO:0007669"/>
    <property type="project" value="InterPro"/>
</dbReference>
<name>A0A6N8CST7_9BACI</name>
<keyword evidence="2" id="KW-0564">Palmitate</keyword>
<evidence type="ECO:0000256" key="1">
    <source>
        <dbReference type="ARBA" id="ARBA00022729"/>
    </source>
</evidence>
<reference evidence="7 8" key="1">
    <citation type="submission" date="2019-11" db="EMBL/GenBank/DDBJ databases">
        <title>Terrilactibacillus tamarindus sp. nov. BCM23-1 isolated from bark of Tamarindus indica.</title>
        <authorList>
            <person name="Kingkaew E."/>
            <person name="Tanasupawat S."/>
        </authorList>
    </citation>
    <scope>NUCLEOTIDE SEQUENCE [LARGE SCALE GENOMIC DNA]</scope>
    <source>
        <strain evidence="7 8">BCM23-1</strain>
    </source>
</reference>
<evidence type="ECO:0000256" key="4">
    <source>
        <dbReference type="SAM" id="SignalP"/>
    </source>
</evidence>
<dbReference type="GO" id="GO:0016020">
    <property type="term" value="C:membrane"/>
    <property type="evidence" value="ECO:0007669"/>
    <property type="project" value="InterPro"/>
</dbReference>
<evidence type="ECO:0000259" key="5">
    <source>
        <dbReference type="SMART" id="SM00062"/>
    </source>
</evidence>
<keyword evidence="8" id="KW-1185">Reference proteome</keyword>
<dbReference type="InterPro" id="IPR001638">
    <property type="entry name" value="Solute-binding_3/MltF_N"/>
</dbReference>
<dbReference type="SMART" id="SM00079">
    <property type="entry name" value="PBPe"/>
    <property type="match status" value="1"/>
</dbReference>
<dbReference type="PANTHER" id="PTHR35936">
    <property type="entry name" value="MEMBRANE-BOUND LYTIC MUREIN TRANSGLYCOSYLASE F"/>
    <property type="match status" value="1"/>
</dbReference>
<keyword evidence="1 4" id="KW-0732">Signal</keyword>
<dbReference type="PANTHER" id="PTHR35936:SF17">
    <property type="entry name" value="ARGININE-BINDING EXTRACELLULAR PROTEIN ARTP"/>
    <property type="match status" value="1"/>
</dbReference>
<feature type="domain" description="Solute-binding protein family 3/N-terminal" evidence="5">
    <location>
        <begin position="31"/>
        <end position="256"/>
    </location>
</feature>
<feature type="signal peptide" evidence="4">
    <location>
        <begin position="1"/>
        <end position="23"/>
    </location>
</feature>
<sequence>MKKLILICTALMLVLLSACGSSSDGDSKKKTLTMATSADYPPFEFVDSKSSNSSISGFDIDVAKYITKQLGYDLKIKDMEFSGLIAALNSKRADFVIAGMLPTPERKKSVDFSDGYHQIKQVVVTSKDKNIKTIEDLKGKKVGLQLGSTQEKLAESVNKQKKLGMKFEKLNKLNELVEELKTGRLDAVFSVDTVALGYLKQNNKLTSFYVPDQPDYPTAIAFPKDSKIREDFNKEIKKMKENGKMDELVKKWFTIK</sequence>
<evidence type="ECO:0000259" key="6">
    <source>
        <dbReference type="SMART" id="SM00079"/>
    </source>
</evidence>
<evidence type="ECO:0000313" key="7">
    <source>
        <dbReference type="EMBL" id="MTT32123.1"/>
    </source>
</evidence>
<dbReference type="EMBL" id="WNHB01000012">
    <property type="protein sequence ID" value="MTT32123.1"/>
    <property type="molecule type" value="Genomic_DNA"/>
</dbReference>
<protein>
    <submittedName>
        <fullName evidence="7">Transporter substrate-binding domain-containing protein</fullName>
    </submittedName>
</protein>
<proteinExistence type="predicted"/>
<dbReference type="SUPFAM" id="SSF53850">
    <property type="entry name" value="Periplasmic binding protein-like II"/>
    <property type="match status" value="1"/>
</dbReference>